<reference evidence="2" key="1">
    <citation type="submission" date="2016-06" db="EMBL/GenBank/DDBJ databases">
        <title>Parallel loss of symbiosis genes in relatives of nitrogen-fixing non-legume Parasponia.</title>
        <authorList>
            <person name="Van Velzen R."/>
            <person name="Holmer R."/>
            <person name="Bu F."/>
            <person name="Rutten L."/>
            <person name="Van Zeijl A."/>
            <person name="Liu W."/>
            <person name="Santuari L."/>
            <person name="Cao Q."/>
            <person name="Sharma T."/>
            <person name="Shen D."/>
            <person name="Roswanjaya Y."/>
            <person name="Wardhani T."/>
            <person name="Kalhor M.S."/>
            <person name="Jansen J."/>
            <person name="Van den Hoogen J."/>
            <person name="Gungor B."/>
            <person name="Hartog M."/>
            <person name="Hontelez J."/>
            <person name="Verver J."/>
            <person name="Yang W.-C."/>
            <person name="Schijlen E."/>
            <person name="Repin R."/>
            <person name="Schilthuizen M."/>
            <person name="Schranz E."/>
            <person name="Heidstra R."/>
            <person name="Miyata K."/>
            <person name="Fedorova E."/>
            <person name="Kohlen W."/>
            <person name="Bisseling T."/>
            <person name="Smit S."/>
            <person name="Geurts R."/>
        </authorList>
    </citation>
    <scope>NUCLEOTIDE SEQUENCE [LARGE SCALE GENOMIC DNA]</scope>
    <source>
        <strain evidence="2">cv. RG33-2</strain>
    </source>
</reference>
<evidence type="ECO:0000313" key="1">
    <source>
        <dbReference type="EMBL" id="POO02511.1"/>
    </source>
</evidence>
<accession>A0A2P5FXI4</accession>
<protein>
    <submittedName>
        <fullName evidence="1">Uncharacterized protein</fullName>
    </submittedName>
</protein>
<comment type="caution">
    <text evidence="1">The sequence shown here is derived from an EMBL/GenBank/DDBJ whole genome shotgun (WGS) entry which is preliminary data.</text>
</comment>
<sequence length="100" mass="11130">MAASKTARGLSLAWIDDGSGLSLAWIDDGSDRFQSCPNISQTDLESLSNFGDLCWECQFKVMEVVKNSLKFNDKAYHSRSSENFIEPLVAFSTDARTLMI</sequence>
<evidence type="ECO:0000313" key="2">
    <source>
        <dbReference type="Proteomes" id="UP000237000"/>
    </source>
</evidence>
<dbReference type="InParanoid" id="A0A2P5FXI4"/>
<dbReference type="AlphaFoldDB" id="A0A2P5FXI4"/>
<gene>
    <name evidence="1" type="ORF">TorRG33x02_014950</name>
</gene>
<dbReference type="Proteomes" id="UP000237000">
    <property type="component" value="Unassembled WGS sequence"/>
</dbReference>
<dbReference type="EMBL" id="JXTC01000004">
    <property type="protein sequence ID" value="POO02511.1"/>
    <property type="molecule type" value="Genomic_DNA"/>
</dbReference>
<keyword evidence="2" id="KW-1185">Reference proteome</keyword>
<proteinExistence type="predicted"/>
<organism evidence="1 2">
    <name type="scientific">Trema orientale</name>
    <name type="common">Charcoal tree</name>
    <name type="synonym">Celtis orientalis</name>
    <dbReference type="NCBI Taxonomy" id="63057"/>
    <lineage>
        <taxon>Eukaryota</taxon>
        <taxon>Viridiplantae</taxon>
        <taxon>Streptophyta</taxon>
        <taxon>Embryophyta</taxon>
        <taxon>Tracheophyta</taxon>
        <taxon>Spermatophyta</taxon>
        <taxon>Magnoliopsida</taxon>
        <taxon>eudicotyledons</taxon>
        <taxon>Gunneridae</taxon>
        <taxon>Pentapetalae</taxon>
        <taxon>rosids</taxon>
        <taxon>fabids</taxon>
        <taxon>Rosales</taxon>
        <taxon>Cannabaceae</taxon>
        <taxon>Trema</taxon>
    </lineage>
</organism>
<name>A0A2P5FXI4_TREOI</name>